<dbReference type="AlphaFoldDB" id="A0A0C9ML03"/>
<feature type="transmembrane region" description="Helical" evidence="9">
    <location>
        <begin position="297"/>
        <end position="315"/>
    </location>
</feature>
<keyword evidence="5 9" id="KW-1133">Transmembrane helix</keyword>
<dbReference type="PROSITE" id="PS00216">
    <property type="entry name" value="SUGAR_TRANSPORT_1"/>
    <property type="match status" value="2"/>
</dbReference>
<dbReference type="PROSITE" id="PS00217">
    <property type="entry name" value="SUGAR_TRANSPORT_2"/>
    <property type="match status" value="1"/>
</dbReference>
<dbReference type="Proteomes" id="UP000053815">
    <property type="component" value="Unassembled WGS sequence"/>
</dbReference>
<organism evidence="11">
    <name type="scientific">Mucor ambiguus</name>
    <dbReference type="NCBI Taxonomy" id="91626"/>
    <lineage>
        <taxon>Eukaryota</taxon>
        <taxon>Fungi</taxon>
        <taxon>Fungi incertae sedis</taxon>
        <taxon>Mucoromycota</taxon>
        <taxon>Mucoromycotina</taxon>
        <taxon>Mucoromycetes</taxon>
        <taxon>Mucorales</taxon>
        <taxon>Mucorineae</taxon>
        <taxon>Mucoraceae</taxon>
        <taxon>Mucor</taxon>
    </lineage>
</organism>
<dbReference type="Gene3D" id="1.20.1250.20">
    <property type="entry name" value="MFS general substrate transporter like domains"/>
    <property type="match status" value="1"/>
</dbReference>
<keyword evidence="6 9" id="KW-0472">Membrane</keyword>
<feature type="transmembrane region" description="Helical" evidence="9">
    <location>
        <begin position="167"/>
        <end position="184"/>
    </location>
</feature>
<feature type="domain" description="Major facilitator superfamily (MFS) profile" evidence="10">
    <location>
        <begin position="4"/>
        <end position="461"/>
    </location>
</feature>
<feature type="region of interest" description="Disordered" evidence="8">
    <location>
        <begin position="564"/>
        <end position="607"/>
    </location>
</feature>
<evidence type="ECO:0000259" key="10">
    <source>
        <dbReference type="PROSITE" id="PS50850"/>
    </source>
</evidence>
<keyword evidence="12" id="KW-1185">Reference proteome</keyword>
<feature type="transmembrane region" description="Helical" evidence="9">
    <location>
        <begin position="98"/>
        <end position="120"/>
    </location>
</feature>
<comment type="subcellular location">
    <subcellularLocation>
        <location evidence="1">Membrane</location>
        <topology evidence="1">Multi-pass membrane protein</topology>
    </subcellularLocation>
</comment>
<dbReference type="PROSITE" id="PS50850">
    <property type="entry name" value="MFS"/>
    <property type="match status" value="1"/>
</dbReference>
<dbReference type="InterPro" id="IPR036259">
    <property type="entry name" value="MFS_trans_sf"/>
</dbReference>
<dbReference type="Pfam" id="PF00083">
    <property type="entry name" value="Sugar_tr"/>
    <property type="match status" value="1"/>
</dbReference>
<feature type="transmembrane region" description="Helical" evidence="9">
    <location>
        <begin position="436"/>
        <end position="453"/>
    </location>
</feature>
<evidence type="ECO:0000313" key="11">
    <source>
        <dbReference type="EMBL" id="GAN02543.1"/>
    </source>
</evidence>
<feature type="compositionally biased region" description="Low complexity" evidence="8">
    <location>
        <begin position="591"/>
        <end position="607"/>
    </location>
</feature>
<keyword evidence="11" id="KW-0762">Sugar transport</keyword>
<evidence type="ECO:0000256" key="1">
    <source>
        <dbReference type="ARBA" id="ARBA00004141"/>
    </source>
</evidence>
<evidence type="ECO:0000256" key="8">
    <source>
        <dbReference type="SAM" id="MobiDB-lite"/>
    </source>
</evidence>
<protein>
    <submittedName>
        <fullName evidence="11">Sugar transporter</fullName>
    </submittedName>
</protein>
<gene>
    <name evidence="11" type="ORF">MAM1_0023d01987</name>
</gene>
<reference evidence="11" key="1">
    <citation type="submission" date="2014-09" db="EMBL/GenBank/DDBJ databases">
        <title>Draft genome sequence of an oleaginous Mucoromycotina fungus Mucor ambiguus NBRC6742.</title>
        <authorList>
            <person name="Takeda I."/>
            <person name="Yamane N."/>
            <person name="Morita T."/>
            <person name="Tamano K."/>
            <person name="Machida M."/>
            <person name="Baker S."/>
            <person name="Koike H."/>
        </authorList>
    </citation>
    <scope>NUCLEOTIDE SEQUENCE</scope>
    <source>
        <strain evidence="11">NBRC 6742</strain>
    </source>
</reference>
<keyword evidence="4 9" id="KW-0812">Transmembrane</keyword>
<feature type="transmembrane region" description="Helical" evidence="9">
    <location>
        <begin position="368"/>
        <end position="395"/>
    </location>
</feature>
<dbReference type="InterPro" id="IPR005829">
    <property type="entry name" value="Sugar_transporter_CS"/>
</dbReference>
<dbReference type="InterPro" id="IPR050360">
    <property type="entry name" value="MFS_Sugar_Transporters"/>
</dbReference>
<dbReference type="NCBIfam" id="TIGR00879">
    <property type="entry name" value="SP"/>
    <property type="match status" value="1"/>
</dbReference>
<dbReference type="EMBL" id="DF836312">
    <property type="protein sequence ID" value="GAN02543.1"/>
    <property type="molecule type" value="Genomic_DNA"/>
</dbReference>
<dbReference type="STRING" id="91626.A0A0C9ML03"/>
<sequence>MGVQVNSQFKLYFLCCYDSGVVSSILVMPPFLEKYRLATDSGAGYAIVPASLAASVVASFVSGFVADKLGRKKLFYVACIIHEIGCVVEIAGQFQASFFAGRIITGLAIGIYSMLVPLYQSEIAKPSNRGRLITFYQIFVTLGFCVAFWLGYGMYRIDSDVGWRLPVGLQLLAGFIMLCGLYFIPESPRWLIYKDRNAEALKILAQLRSYGNEHDVDVQMEFTGIVQDVSFDKMAYRQRFMSLLRKGNDNNRKRTLLGIGIHLFSQLSGINALLFYLPHILESAGIKEANSALLGNGVGGAVNFVATLFVLFYIDKWGRRRILVCGALAMSVCMICITIVSAVYNQQLVDKVHVYGVTNSTSTVSDTAVSYAILALLCVFIAFFALSWGPIGWIYPAEIYPQMIRANAMGVTTSFSYLFNLFISLISPIMFREIRWGTYLFFAMMSLIMASVVQKYYPETRGRSLEEIQLIFSGALIDQRPDAHHPATAAEALLHLEQIQHKDKRNQMQQPQFSLNIPAEWSDVVVSNPHNVSRALSNFNRATDESEDYDSSIREVRSQRSFATSSSIASWSGPSSIELDQLDTNGETSNTTAAVSSSSVPPQNKTK</sequence>
<evidence type="ECO:0000256" key="2">
    <source>
        <dbReference type="ARBA" id="ARBA00010992"/>
    </source>
</evidence>
<feature type="transmembrane region" description="Helical" evidence="9">
    <location>
        <begin position="44"/>
        <end position="66"/>
    </location>
</feature>
<feature type="transmembrane region" description="Helical" evidence="9">
    <location>
        <begin position="255"/>
        <end position="277"/>
    </location>
</feature>
<evidence type="ECO:0000313" key="12">
    <source>
        <dbReference type="Proteomes" id="UP000053815"/>
    </source>
</evidence>
<proteinExistence type="inferred from homology"/>
<dbReference type="FunFam" id="1.20.1250.20:FF:000134">
    <property type="entry name" value="MFS sugar transporter protein"/>
    <property type="match status" value="1"/>
</dbReference>
<dbReference type="PANTHER" id="PTHR48022:SF2">
    <property type="entry name" value="PLASTIDIC GLUCOSE TRANSPORTER 4"/>
    <property type="match status" value="1"/>
</dbReference>
<evidence type="ECO:0000256" key="7">
    <source>
        <dbReference type="RuleBase" id="RU003346"/>
    </source>
</evidence>
<dbReference type="InterPro" id="IPR020846">
    <property type="entry name" value="MFS_dom"/>
</dbReference>
<feature type="transmembrane region" description="Helical" evidence="9">
    <location>
        <begin position="12"/>
        <end position="32"/>
    </location>
</feature>
<evidence type="ECO:0000256" key="6">
    <source>
        <dbReference type="ARBA" id="ARBA00023136"/>
    </source>
</evidence>
<feature type="compositionally biased region" description="Low complexity" evidence="8">
    <location>
        <begin position="564"/>
        <end position="576"/>
    </location>
</feature>
<dbReference type="SUPFAM" id="SSF103473">
    <property type="entry name" value="MFS general substrate transporter"/>
    <property type="match status" value="1"/>
</dbReference>
<accession>A0A0C9ML03</accession>
<feature type="transmembrane region" description="Helical" evidence="9">
    <location>
        <begin position="322"/>
        <end position="344"/>
    </location>
</feature>
<name>A0A0C9ML03_9FUNG</name>
<dbReference type="GO" id="GO:0005351">
    <property type="term" value="F:carbohydrate:proton symporter activity"/>
    <property type="evidence" value="ECO:0007669"/>
    <property type="project" value="TreeGrafter"/>
</dbReference>
<feature type="transmembrane region" description="Helical" evidence="9">
    <location>
        <begin position="132"/>
        <end position="155"/>
    </location>
</feature>
<dbReference type="OrthoDB" id="4142200at2759"/>
<evidence type="ECO:0000256" key="5">
    <source>
        <dbReference type="ARBA" id="ARBA00022989"/>
    </source>
</evidence>
<dbReference type="GO" id="GO:0016020">
    <property type="term" value="C:membrane"/>
    <property type="evidence" value="ECO:0007669"/>
    <property type="project" value="UniProtKB-SubCell"/>
</dbReference>
<dbReference type="InterPro" id="IPR003663">
    <property type="entry name" value="Sugar/inositol_transpt"/>
</dbReference>
<keyword evidence="3 7" id="KW-0813">Transport</keyword>
<dbReference type="PRINTS" id="PR00171">
    <property type="entry name" value="SUGRTRNSPORT"/>
</dbReference>
<dbReference type="InterPro" id="IPR005828">
    <property type="entry name" value="MFS_sugar_transport-like"/>
</dbReference>
<evidence type="ECO:0000256" key="9">
    <source>
        <dbReference type="SAM" id="Phobius"/>
    </source>
</evidence>
<dbReference type="PANTHER" id="PTHR48022">
    <property type="entry name" value="PLASTIDIC GLUCOSE TRANSPORTER 4"/>
    <property type="match status" value="1"/>
</dbReference>
<evidence type="ECO:0000256" key="4">
    <source>
        <dbReference type="ARBA" id="ARBA00022692"/>
    </source>
</evidence>
<evidence type="ECO:0000256" key="3">
    <source>
        <dbReference type="ARBA" id="ARBA00022448"/>
    </source>
</evidence>
<feature type="transmembrane region" description="Helical" evidence="9">
    <location>
        <begin position="73"/>
        <end position="92"/>
    </location>
</feature>
<feature type="transmembrane region" description="Helical" evidence="9">
    <location>
        <begin position="407"/>
        <end position="430"/>
    </location>
</feature>
<comment type="similarity">
    <text evidence="2 7">Belongs to the major facilitator superfamily. Sugar transporter (TC 2.A.1.1) family.</text>
</comment>